<sequence>MTVSSQVKGCFASVKSIEASLDTLIHKTQNEEAKKAFKDAQAMVNTVQADLETQVLYLTKEEPQYKS</sequence>
<gene>
    <name evidence="1" type="ORF">ACFQU8_00140</name>
</gene>
<organism evidence="1 2">
    <name type="scientific">Lentibacillus kimchii</name>
    <dbReference type="NCBI Taxonomy" id="1542911"/>
    <lineage>
        <taxon>Bacteria</taxon>
        <taxon>Bacillati</taxon>
        <taxon>Bacillota</taxon>
        <taxon>Bacilli</taxon>
        <taxon>Bacillales</taxon>
        <taxon>Bacillaceae</taxon>
        <taxon>Lentibacillus</taxon>
    </lineage>
</organism>
<protein>
    <submittedName>
        <fullName evidence="1">DUF1657 domain-containing protein</fullName>
    </submittedName>
</protein>
<reference evidence="2" key="1">
    <citation type="journal article" date="2019" name="Int. J. Syst. Evol. Microbiol.">
        <title>The Global Catalogue of Microorganisms (GCM) 10K type strain sequencing project: providing services to taxonomists for standard genome sequencing and annotation.</title>
        <authorList>
            <consortium name="The Broad Institute Genomics Platform"/>
            <consortium name="The Broad Institute Genome Sequencing Center for Infectious Disease"/>
            <person name="Wu L."/>
            <person name="Ma J."/>
        </authorList>
    </citation>
    <scope>NUCLEOTIDE SEQUENCE [LARGE SCALE GENOMIC DNA]</scope>
    <source>
        <strain evidence="2">JCM 30234</strain>
    </source>
</reference>
<dbReference type="RefSeq" id="WP_382357127.1">
    <property type="nucleotide sequence ID" value="NZ_JBHTGR010000001.1"/>
</dbReference>
<name>A0ABW2UNZ3_9BACI</name>
<dbReference type="EMBL" id="JBHTGR010000001">
    <property type="protein sequence ID" value="MFC7745647.1"/>
    <property type="molecule type" value="Genomic_DNA"/>
</dbReference>
<comment type="caution">
    <text evidence="1">The sequence shown here is derived from an EMBL/GenBank/DDBJ whole genome shotgun (WGS) entry which is preliminary data.</text>
</comment>
<dbReference type="InterPro" id="IPR012452">
    <property type="entry name" value="DUF1657"/>
</dbReference>
<proteinExistence type="predicted"/>
<evidence type="ECO:0000313" key="2">
    <source>
        <dbReference type="Proteomes" id="UP001596620"/>
    </source>
</evidence>
<keyword evidence="2" id="KW-1185">Reference proteome</keyword>
<evidence type="ECO:0000313" key="1">
    <source>
        <dbReference type="EMBL" id="MFC7745647.1"/>
    </source>
</evidence>
<dbReference type="Pfam" id="PF07870">
    <property type="entry name" value="DUF1657"/>
    <property type="match status" value="1"/>
</dbReference>
<accession>A0ABW2UNZ3</accession>
<dbReference type="Proteomes" id="UP001596620">
    <property type="component" value="Unassembled WGS sequence"/>
</dbReference>